<dbReference type="RefSeq" id="WP_074443378.1">
    <property type="nucleotide sequence ID" value="NZ_FMBM01000001.1"/>
</dbReference>
<comment type="similarity">
    <text evidence="3">Belongs to the peptidase S1C family.</text>
</comment>
<dbReference type="GO" id="GO:0042597">
    <property type="term" value="C:periplasmic space"/>
    <property type="evidence" value="ECO:0007669"/>
    <property type="project" value="UniProtKB-SubCell"/>
</dbReference>
<dbReference type="SMART" id="SM00228">
    <property type="entry name" value="PDZ"/>
    <property type="match status" value="2"/>
</dbReference>
<feature type="domain" description="PDZ" evidence="17">
    <location>
        <begin position="391"/>
        <end position="503"/>
    </location>
</feature>
<keyword evidence="9" id="KW-0574">Periplasm</keyword>
<dbReference type="GO" id="GO:0006508">
    <property type="term" value="P:proteolysis"/>
    <property type="evidence" value="ECO:0007669"/>
    <property type="project" value="UniProtKB-KW"/>
</dbReference>
<evidence type="ECO:0000313" key="20">
    <source>
        <dbReference type="Proteomes" id="UP000050497"/>
    </source>
</evidence>
<evidence type="ECO:0000256" key="16">
    <source>
        <dbReference type="SAM" id="MobiDB-lite"/>
    </source>
</evidence>
<reference evidence="18 20" key="1">
    <citation type="submission" date="2015-09" db="EMBL/GenBank/DDBJ databases">
        <title>Identification and resolution of microdiversity through metagenomic sequencing of parallel consortia.</title>
        <authorList>
            <person name="Nelson W.C."/>
            <person name="Romine M.F."/>
            <person name="Lindemann S.R."/>
        </authorList>
    </citation>
    <scope>NUCLEOTIDE SEQUENCE [LARGE SCALE GENOMIC DNA]</scope>
    <source>
        <strain evidence="18">HL-109</strain>
    </source>
</reference>
<keyword evidence="11" id="KW-0720">Serine protease</keyword>
<dbReference type="PANTHER" id="PTHR22939">
    <property type="entry name" value="SERINE PROTEASE FAMILY S1C HTRA-RELATED"/>
    <property type="match status" value="1"/>
</dbReference>
<dbReference type="EC" id="3.4.21.107" evidence="4"/>
<dbReference type="SUPFAM" id="SSF50156">
    <property type="entry name" value="PDZ domain-like"/>
    <property type="match status" value="2"/>
</dbReference>
<dbReference type="AlphaFoldDB" id="A0A0P7Y5F5"/>
<dbReference type="PROSITE" id="PS50106">
    <property type="entry name" value="PDZ"/>
    <property type="match status" value="2"/>
</dbReference>
<dbReference type="PATRIC" id="fig|1653334.4.peg.698"/>
<dbReference type="PRINTS" id="PR00834">
    <property type="entry name" value="PROTEASES2C"/>
</dbReference>
<evidence type="ECO:0000256" key="13">
    <source>
        <dbReference type="ARBA" id="ARBA00032850"/>
    </source>
</evidence>
<evidence type="ECO:0000256" key="15">
    <source>
        <dbReference type="PIRSR" id="PIRSR611782-2"/>
    </source>
</evidence>
<sequence length="516" mass="54770">MIQRPKAAHPRMPLQRHARALLAGMLALALMPVLPVPGFAQTSEATPPAQQAQVLSPVPRPGAPESFADLVERVMPAVVNISAATTTQADGRTFPQLPPGTPFEDLFEEFFNRRGQEAPPPRQRRSNSLGSGFVIDPEGIVVTNNHVIGEADEIEVIWADGTTRQAEVIGRDPQVDIAVLQVEVEEPLVAVSFGESEDLRIGDWVVAIGNPFGLGGSVSAGIVSARARNIDTGPYDNYIQTDAAINRGNSGGPLFNMNGEVVGINTAILSPTGGSVGIGFSIPTSLAEPIITQLREFGETRRGWLGVRIQNVDETTAEALGLERARGALVAGVDPEGPASDAGIETGDVIVRFDGEDVASSRELPRIVASTPIGKEVDVAVIRRGEEITIQVEIGRLAEGEMATRGDRPPADVPEAHADALGMEMMMMSDALRERFSIADGVEGVVVTEIDPDSAAADRRIQPGDVILEVGQEPVVTPAEVLDRLAAISEDGRRSALFLIANAQGEVRFVALSLEE</sequence>
<dbReference type="CDD" id="cd10839">
    <property type="entry name" value="cpPDZ1_DegP-like"/>
    <property type="match status" value="1"/>
</dbReference>
<keyword evidence="6 18" id="KW-0645">Protease</keyword>
<comment type="caution">
    <text evidence="18">The sequence shown here is derived from an EMBL/GenBank/DDBJ whole genome shotgun (WGS) entry which is preliminary data.</text>
</comment>
<evidence type="ECO:0000256" key="11">
    <source>
        <dbReference type="ARBA" id="ARBA00022825"/>
    </source>
</evidence>
<dbReference type="Gene3D" id="2.40.10.120">
    <property type="match status" value="1"/>
</dbReference>
<evidence type="ECO:0000259" key="17">
    <source>
        <dbReference type="PROSITE" id="PS50106"/>
    </source>
</evidence>
<accession>A0A0P7Y5F5</accession>
<dbReference type="InterPro" id="IPR009003">
    <property type="entry name" value="Peptidase_S1_PA"/>
</dbReference>
<evidence type="ECO:0000256" key="1">
    <source>
        <dbReference type="ARBA" id="ARBA00001772"/>
    </source>
</evidence>
<feature type="binding site" evidence="15">
    <location>
        <position position="146"/>
    </location>
    <ligand>
        <name>substrate</name>
    </ligand>
</feature>
<comment type="catalytic activity">
    <reaction evidence="1">
        <text>Acts on substrates that are at least partially unfolded. The cleavage site P1 residue is normally between a pair of hydrophobic residues, such as Val-|-Val.</text>
        <dbReference type="EC" id="3.4.21.107"/>
    </reaction>
</comment>
<evidence type="ECO:0000256" key="9">
    <source>
        <dbReference type="ARBA" id="ARBA00022764"/>
    </source>
</evidence>
<evidence type="ECO:0000256" key="6">
    <source>
        <dbReference type="ARBA" id="ARBA00022670"/>
    </source>
</evidence>
<feature type="binding site" evidence="15">
    <location>
        <begin position="248"/>
        <end position="250"/>
    </location>
    <ligand>
        <name>substrate</name>
    </ligand>
</feature>
<evidence type="ECO:0000313" key="18">
    <source>
        <dbReference type="EMBL" id="KPQ09470.1"/>
    </source>
</evidence>
<evidence type="ECO:0000256" key="14">
    <source>
        <dbReference type="PIRSR" id="PIRSR611782-1"/>
    </source>
</evidence>
<comment type="subcellular location">
    <subcellularLocation>
        <location evidence="2">Periplasm</location>
    </subcellularLocation>
</comment>
<evidence type="ECO:0000256" key="12">
    <source>
        <dbReference type="ARBA" id="ARBA00023016"/>
    </source>
</evidence>
<evidence type="ECO:0000256" key="10">
    <source>
        <dbReference type="ARBA" id="ARBA00022801"/>
    </source>
</evidence>
<dbReference type="InterPro" id="IPR001478">
    <property type="entry name" value="PDZ"/>
</dbReference>
<proteinExistence type="inferred from homology"/>
<name>A0A0P7Y5F5_9HYPH</name>
<evidence type="ECO:0000313" key="19">
    <source>
        <dbReference type="EMBL" id="SCC78566.1"/>
    </source>
</evidence>
<keyword evidence="7" id="KW-0732">Signal</keyword>
<keyword evidence="12" id="KW-0346">Stress response</keyword>
<keyword evidence="10" id="KW-0378">Hydrolase</keyword>
<feature type="active site" description="Charge relay system" evidence="14">
    <location>
        <position position="250"/>
    </location>
</feature>
<dbReference type="EMBL" id="FMBM01000001">
    <property type="protein sequence ID" value="SCC78566.1"/>
    <property type="molecule type" value="Genomic_DNA"/>
</dbReference>
<dbReference type="Pfam" id="PF13180">
    <property type="entry name" value="PDZ_2"/>
    <property type="match status" value="1"/>
</dbReference>
<evidence type="ECO:0000256" key="2">
    <source>
        <dbReference type="ARBA" id="ARBA00004418"/>
    </source>
</evidence>
<gene>
    <name evidence="19" type="ORF">GA0071312_0363</name>
    <name evidence="18" type="ORF">HLUCCO17_14755</name>
</gene>
<evidence type="ECO:0000256" key="5">
    <source>
        <dbReference type="ARBA" id="ARBA00013958"/>
    </source>
</evidence>
<dbReference type="Gene3D" id="2.30.42.10">
    <property type="match status" value="2"/>
</dbReference>
<evidence type="ECO:0000313" key="21">
    <source>
        <dbReference type="Proteomes" id="UP000182800"/>
    </source>
</evidence>
<dbReference type="EMBL" id="LJSX01000027">
    <property type="protein sequence ID" value="KPQ09470.1"/>
    <property type="molecule type" value="Genomic_DNA"/>
</dbReference>
<reference evidence="19 21" key="2">
    <citation type="submission" date="2016-08" db="EMBL/GenBank/DDBJ databases">
        <authorList>
            <person name="Varghese N."/>
            <person name="Submissions Spin"/>
        </authorList>
    </citation>
    <scope>NUCLEOTIDE SEQUENCE [LARGE SCALE GENOMIC DNA]</scope>
    <source>
        <strain evidence="19 21">HL-109</strain>
    </source>
</reference>
<dbReference type="InterPro" id="IPR011782">
    <property type="entry name" value="Pept_S1C_Do"/>
</dbReference>
<feature type="compositionally biased region" description="Polar residues" evidence="16">
    <location>
        <begin position="42"/>
        <end position="54"/>
    </location>
</feature>
<dbReference type="Pfam" id="PF00595">
    <property type="entry name" value="PDZ"/>
    <property type="match status" value="1"/>
</dbReference>
<dbReference type="SUPFAM" id="SSF50494">
    <property type="entry name" value="Trypsin-like serine proteases"/>
    <property type="match status" value="1"/>
</dbReference>
<evidence type="ECO:0000256" key="4">
    <source>
        <dbReference type="ARBA" id="ARBA00013035"/>
    </source>
</evidence>
<dbReference type="GO" id="GO:0004252">
    <property type="term" value="F:serine-type endopeptidase activity"/>
    <property type="evidence" value="ECO:0007669"/>
    <property type="project" value="InterPro"/>
</dbReference>
<dbReference type="FunFam" id="2.40.10.120:FF:000007">
    <property type="entry name" value="Periplasmic serine endoprotease DegP-like"/>
    <property type="match status" value="1"/>
</dbReference>
<dbReference type="PANTHER" id="PTHR22939:SF130">
    <property type="entry name" value="PERIPLASMIC SERINE ENDOPROTEASE DEGP-LIKE-RELATED"/>
    <property type="match status" value="1"/>
</dbReference>
<organism evidence="18 20">
    <name type="scientific">Saliniramus fredricksonii</name>
    <dbReference type="NCBI Taxonomy" id="1653334"/>
    <lineage>
        <taxon>Bacteria</taxon>
        <taxon>Pseudomonadati</taxon>
        <taxon>Pseudomonadota</taxon>
        <taxon>Alphaproteobacteria</taxon>
        <taxon>Hyphomicrobiales</taxon>
        <taxon>Salinarimonadaceae</taxon>
        <taxon>Saliniramus</taxon>
    </lineage>
</organism>
<evidence type="ECO:0000256" key="3">
    <source>
        <dbReference type="ARBA" id="ARBA00010541"/>
    </source>
</evidence>
<dbReference type="Proteomes" id="UP000050497">
    <property type="component" value="Unassembled WGS sequence"/>
</dbReference>
<feature type="binding site" evidence="15">
    <location>
        <position position="176"/>
    </location>
    <ligand>
        <name>substrate</name>
    </ligand>
</feature>
<dbReference type="Proteomes" id="UP000182800">
    <property type="component" value="Unassembled WGS sequence"/>
</dbReference>
<feature type="region of interest" description="Disordered" evidence="16">
    <location>
        <begin position="42"/>
        <end position="61"/>
    </location>
</feature>
<feature type="active site" description="Charge relay system" evidence="14">
    <location>
        <position position="176"/>
    </location>
</feature>
<evidence type="ECO:0000256" key="7">
    <source>
        <dbReference type="ARBA" id="ARBA00022729"/>
    </source>
</evidence>
<keyword evidence="8" id="KW-0677">Repeat</keyword>
<protein>
    <recommendedName>
        <fullName evidence="5">Probable periplasmic serine endoprotease DegP-like</fullName>
        <ecNumber evidence="4">3.4.21.107</ecNumber>
    </recommendedName>
    <alternativeName>
        <fullName evidence="13">Protease Do</fullName>
    </alternativeName>
</protein>
<keyword evidence="21" id="KW-1185">Reference proteome</keyword>
<dbReference type="InterPro" id="IPR001940">
    <property type="entry name" value="Peptidase_S1C"/>
</dbReference>
<dbReference type="NCBIfam" id="TIGR02037">
    <property type="entry name" value="degP_htrA_DO"/>
    <property type="match status" value="1"/>
</dbReference>
<feature type="domain" description="PDZ" evidence="17">
    <location>
        <begin position="294"/>
        <end position="385"/>
    </location>
</feature>
<feature type="active site" description="Charge relay system" evidence="14">
    <location>
        <position position="146"/>
    </location>
</feature>
<evidence type="ECO:0000256" key="8">
    <source>
        <dbReference type="ARBA" id="ARBA00022737"/>
    </source>
</evidence>
<dbReference type="Pfam" id="PF13365">
    <property type="entry name" value="Trypsin_2"/>
    <property type="match status" value="1"/>
</dbReference>
<dbReference type="STRING" id="1653334.GA0071312_0363"/>
<dbReference type="InterPro" id="IPR036034">
    <property type="entry name" value="PDZ_sf"/>
</dbReference>